<organism evidence="3 4">
    <name type="scientific">Populus tomentosa</name>
    <name type="common">Chinese white poplar</name>
    <dbReference type="NCBI Taxonomy" id="118781"/>
    <lineage>
        <taxon>Eukaryota</taxon>
        <taxon>Viridiplantae</taxon>
        <taxon>Streptophyta</taxon>
        <taxon>Embryophyta</taxon>
        <taxon>Tracheophyta</taxon>
        <taxon>Spermatophyta</taxon>
        <taxon>Magnoliopsida</taxon>
        <taxon>eudicotyledons</taxon>
        <taxon>Gunneridae</taxon>
        <taxon>Pentapetalae</taxon>
        <taxon>rosids</taxon>
        <taxon>fabids</taxon>
        <taxon>Malpighiales</taxon>
        <taxon>Salicaceae</taxon>
        <taxon>Saliceae</taxon>
        <taxon>Populus</taxon>
    </lineage>
</organism>
<evidence type="ECO:0000259" key="2">
    <source>
        <dbReference type="Pfam" id="PF13966"/>
    </source>
</evidence>
<evidence type="ECO:0000313" key="3">
    <source>
        <dbReference type="EMBL" id="KAG6741760.1"/>
    </source>
</evidence>
<keyword evidence="1" id="KW-0732">Signal</keyword>
<evidence type="ECO:0000313" key="4">
    <source>
        <dbReference type="Proteomes" id="UP000886885"/>
    </source>
</evidence>
<accession>A0A8X7YA52</accession>
<feature type="signal peptide" evidence="1">
    <location>
        <begin position="1"/>
        <end position="18"/>
    </location>
</feature>
<evidence type="ECO:0000256" key="1">
    <source>
        <dbReference type="SAM" id="SignalP"/>
    </source>
</evidence>
<dbReference type="InterPro" id="IPR026960">
    <property type="entry name" value="RVT-Znf"/>
</dbReference>
<feature type="domain" description="Reverse transcriptase zinc-binding" evidence="2">
    <location>
        <begin position="212"/>
        <end position="263"/>
    </location>
</feature>
<protein>
    <recommendedName>
        <fullName evidence="2">Reverse transcriptase zinc-binding domain-containing protein</fullName>
    </recommendedName>
</protein>
<dbReference type="AlphaFoldDB" id="A0A8X7YA52"/>
<reference evidence="3" key="1">
    <citation type="journal article" date="2020" name="bioRxiv">
        <title>Hybrid origin of Populus tomentosa Carr. identified through genome sequencing and phylogenomic analysis.</title>
        <authorList>
            <person name="An X."/>
            <person name="Gao K."/>
            <person name="Chen Z."/>
            <person name="Li J."/>
            <person name="Yang X."/>
            <person name="Yang X."/>
            <person name="Zhou J."/>
            <person name="Guo T."/>
            <person name="Zhao T."/>
            <person name="Huang S."/>
            <person name="Miao D."/>
            <person name="Khan W.U."/>
            <person name="Rao P."/>
            <person name="Ye M."/>
            <person name="Lei B."/>
            <person name="Liao W."/>
            <person name="Wang J."/>
            <person name="Ji L."/>
            <person name="Li Y."/>
            <person name="Guo B."/>
            <person name="Mustafa N.S."/>
            <person name="Li S."/>
            <person name="Yun Q."/>
            <person name="Keller S.R."/>
            <person name="Mao J."/>
            <person name="Zhang R."/>
            <person name="Strauss S.H."/>
        </authorList>
    </citation>
    <scope>NUCLEOTIDE SEQUENCE</scope>
    <source>
        <strain evidence="3">GM15</strain>
        <tissue evidence="3">Leaf</tissue>
    </source>
</reference>
<dbReference type="Pfam" id="PF13966">
    <property type="entry name" value="zf-RVT"/>
    <property type="match status" value="1"/>
</dbReference>
<proteinExistence type="predicted"/>
<name>A0A8X7YA52_POPTO</name>
<sequence>MLVLQWHVLFSFLSRCGGLPQFIRERPFRLEAARAIHSDYHGVVLQAWNKYDNDAVRGLAEVREESIRGDVEVPKVKGKMGESTGEFCTDGVILQEEALCYFKSLFYSSEASESTNLGLYNLPTLSNEGVDYLKKVGRLERELLNRAGKLTLVKSVAIAIPRCSSGELDCNVLLFRRKGGLGVRDSRLWLYEGLLAELIPTVHVSDTDLRLNCPEKIRTLIWLVLHKSLPSNHLRYTRQLSTSAGCMCCQMADETVLYCLGFCFFPECSFVHVSWRRRSSISFG</sequence>
<keyword evidence="4" id="KW-1185">Reference proteome</keyword>
<feature type="chain" id="PRO_5036503156" description="Reverse transcriptase zinc-binding domain-containing protein" evidence="1">
    <location>
        <begin position="19"/>
        <end position="284"/>
    </location>
</feature>
<dbReference type="EMBL" id="JAAWWB010000034">
    <property type="protein sequence ID" value="KAG6741760.1"/>
    <property type="molecule type" value="Genomic_DNA"/>
</dbReference>
<dbReference type="OrthoDB" id="1415105at2759"/>
<comment type="caution">
    <text evidence="3">The sequence shown here is derived from an EMBL/GenBank/DDBJ whole genome shotgun (WGS) entry which is preliminary data.</text>
</comment>
<dbReference type="Proteomes" id="UP000886885">
    <property type="component" value="Chromosome 17D"/>
</dbReference>
<gene>
    <name evidence="3" type="ORF">POTOM_055039</name>
</gene>